<organism evidence="3 4">
    <name type="scientific">Achromobacter arsenitoxydans SY8</name>
    <dbReference type="NCBI Taxonomy" id="477184"/>
    <lineage>
        <taxon>Bacteria</taxon>
        <taxon>Pseudomonadati</taxon>
        <taxon>Pseudomonadota</taxon>
        <taxon>Betaproteobacteria</taxon>
        <taxon>Burkholderiales</taxon>
        <taxon>Alcaligenaceae</taxon>
        <taxon>Achromobacter</taxon>
    </lineage>
</organism>
<protein>
    <submittedName>
        <fullName evidence="3">Glycosyltransferase family 9 protein 3</fullName>
    </submittedName>
</protein>
<dbReference type="OrthoDB" id="8661261at2"/>
<evidence type="ECO:0000313" key="3">
    <source>
        <dbReference type="EMBL" id="EHK63821.1"/>
    </source>
</evidence>
<dbReference type="InterPro" id="IPR002201">
    <property type="entry name" value="Glyco_trans_9"/>
</dbReference>
<reference evidence="3 4" key="1">
    <citation type="journal article" date="2012" name="J. Bacteriol.">
        <title>Genome sequence of the highly efficient arsenite-oxidizing bacterium Achromobacter arsenitoxydans SY8.</title>
        <authorList>
            <person name="Li X."/>
            <person name="Hu Y."/>
            <person name="Gong J."/>
            <person name="Lin Y."/>
            <person name="Johnstone L."/>
            <person name="Rensing C."/>
            <person name="Wang G."/>
        </authorList>
    </citation>
    <scope>NUCLEOTIDE SEQUENCE [LARGE SCALE GENOMIC DNA]</scope>
    <source>
        <strain evidence="3 4">SY8</strain>
    </source>
</reference>
<dbReference type="Pfam" id="PF01075">
    <property type="entry name" value="Glyco_transf_9"/>
    <property type="match status" value="1"/>
</dbReference>
<dbReference type="PATRIC" id="fig|477184.5.peg.4609"/>
<dbReference type="CDD" id="cd03789">
    <property type="entry name" value="GT9_LPS_heptosyltransferase"/>
    <property type="match status" value="1"/>
</dbReference>
<evidence type="ECO:0000313" key="4">
    <source>
        <dbReference type="Proteomes" id="UP000003113"/>
    </source>
</evidence>
<evidence type="ECO:0000256" key="2">
    <source>
        <dbReference type="ARBA" id="ARBA00022679"/>
    </source>
</evidence>
<dbReference type="AlphaFoldDB" id="H0FD28"/>
<dbReference type="GO" id="GO:0008713">
    <property type="term" value="F:ADP-heptose-lipopolysaccharide heptosyltransferase activity"/>
    <property type="evidence" value="ECO:0007669"/>
    <property type="project" value="TreeGrafter"/>
</dbReference>
<dbReference type="PANTHER" id="PTHR30160">
    <property type="entry name" value="TETRAACYLDISACCHARIDE 4'-KINASE-RELATED"/>
    <property type="match status" value="1"/>
</dbReference>
<dbReference type="Proteomes" id="UP000003113">
    <property type="component" value="Unassembled WGS sequence"/>
</dbReference>
<dbReference type="GO" id="GO:0005829">
    <property type="term" value="C:cytosol"/>
    <property type="evidence" value="ECO:0007669"/>
    <property type="project" value="TreeGrafter"/>
</dbReference>
<name>H0FD28_9BURK</name>
<dbReference type="EMBL" id="AGUF01000074">
    <property type="protein sequence ID" value="EHK63821.1"/>
    <property type="molecule type" value="Genomic_DNA"/>
</dbReference>
<dbReference type="SUPFAM" id="SSF53756">
    <property type="entry name" value="UDP-Glycosyltransferase/glycogen phosphorylase"/>
    <property type="match status" value="1"/>
</dbReference>
<evidence type="ECO:0000256" key="1">
    <source>
        <dbReference type="ARBA" id="ARBA00022676"/>
    </source>
</evidence>
<dbReference type="RefSeq" id="WP_008166998.1">
    <property type="nucleotide sequence ID" value="NZ_AGUF01000074.1"/>
</dbReference>
<dbReference type="InterPro" id="IPR051199">
    <property type="entry name" value="LPS_LOS_Heptosyltrfase"/>
</dbReference>
<dbReference type="STRING" id="477184.KYC_23438"/>
<dbReference type="GO" id="GO:0009244">
    <property type="term" value="P:lipopolysaccharide core region biosynthetic process"/>
    <property type="evidence" value="ECO:0007669"/>
    <property type="project" value="TreeGrafter"/>
</dbReference>
<accession>H0FD28</accession>
<keyword evidence="4" id="KW-1185">Reference proteome</keyword>
<gene>
    <name evidence="3" type="ORF">KYC_23438</name>
</gene>
<comment type="caution">
    <text evidence="3">The sequence shown here is derived from an EMBL/GenBank/DDBJ whole genome shotgun (WGS) entry which is preliminary data.</text>
</comment>
<keyword evidence="1" id="KW-0328">Glycosyltransferase</keyword>
<proteinExistence type="predicted"/>
<dbReference type="Gene3D" id="3.40.50.2000">
    <property type="entry name" value="Glycogen Phosphorylase B"/>
    <property type="match status" value="2"/>
</dbReference>
<sequence>MSDIVVFVRSQSRYGDQVVAFPALYLLKKWWPDRRIRVVSRYEVGHYYTSLPWVDEFVCADAFGDQLKALPSGACASLSLHHSSERFALINLLRRPALRMGFKNRRLGDCVWTHSYTKDIREYIGLANLRLLETLRGHDAQSTARECFSQIAAPCEGKVKPAEIVLIPGGGSGEFKRWSLDRYLALADMLQAQLGGCAEFTFVLGPAEAAEHERLARMQRRDFRLAFCRPVAELAALMQHARLIVSNDCGPSHIAQGVCVPYVGVFNDSNPEWFWAREYTRAVVPQDVSAGINSIPADRVFQACLAVLEEPLLSDYASVDAVGIW</sequence>
<dbReference type="eggNOG" id="COG0859">
    <property type="taxonomic scope" value="Bacteria"/>
</dbReference>
<keyword evidence="2 3" id="KW-0808">Transferase</keyword>